<reference evidence="1" key="1">
    <citation type="submission" date="2024-02" db="EMBL/GenBank/DDBJ databases">
        <title>Metagenome Assembled Genome of Zalaria obscura JY119.</title>
        <authorList>
            <person name="Vighnesh L."/>
            <person name="Jagadeeshwari U."/>
            <person name="Venkata Ramana C."/>
            <person name="Sasikala C."/>
        </authorList>
    </citation>
    <scope>NUCLEOTIDE SEQUENCE</scope>
    <source>
        <strain evidence="1">JY119</strain>
    </source>
</reference>
<evidence type="ECO:0000313" key="1">
    <source>
        <dbReference type="EMBL" id="KAK8217259.1"/>
    </source>
</evidence>
<protein>
    <submittedName>
        <fullName evidence="1">Uncharacterized protein</fullName>
    </submittedName>
</protein>
<sequence length="66" mass="7548">MEMDVNGQGSRDELCRWPAVGKVARIKPKEELGRFVRPSFNVPPKLHRDTTNFPDDRKHSPDSSTI</sequence>
<proteinExistence type="predicted"/>
<gene>
    <name evidence="1" type="ORF">M8818_001512</name>
</gene>
<dbReference type="EMBL" id="JAMKPW020000006">
    <property type="protein sequence ID" value="KAK8217259.1"/>
    <property type="molecule type" value="Genomic_DNA"/>
</dbReference>
<evidence type="ECO:0000313" key="2">
    <source>
        <dbReference type="Proteomes" id="UP001320706"/>
    </source>
</evidence>
<name>A0ACC3SL25_9PEZI</name>
<organism evidence="1 2">
    <name type="scientific">Zalaria obscura</name>
    <dbReference type="NCBI Taxonomy" id="2024903"/>
    <lineage>
        <taxon>Eukaryota</taxon>
        <taxon>Fungi</taxon>
        <taxon>Dikarya</taxon>
        <taxon>Ascomycota</taxon>
        <taxon>Pezizomycotina</taxon>
        <taxon>Dothideomycetes</taxon>
        <taxon>Dothideomycetidae</taxon>
        <taxon>Dothideales</taxon>
        <taxon>Zalariaceae</taxon>
        <taxon>Zalaria</taxon>
    </lineage>
</organism>
<comment type="caution">
    <text evidence="1">The sequence shown here is derived from an EMBL/GenBank/DDBJ whole genome shotgun (WGS) entry which is preliminary data.</text>
</comment>
<dbReference type="Proteomes" id="UP001320706">
    <property type="component" value="Unassembled WGS sequence"/>
</dbReference>
<accession>A0ACC3SL25</accession>
<keyword evidence="2" id="KW-1185">Reference proteome</keyword>